<dbReference type="Proteomes" id="UP000653480">
    <property type="component" value="Unassembled WGS sequence"/>
</dbReference>
<evidence type="ECO:0000256" key="1">
    <source>
        <dbReference type="SAM" id="MobiDB-lite"/>
    </source>
</evidence>
<feature type="region of interest" description="Disordered" evidence="1">
    <location>
        <begin position="8"/>
        <end position="58"/>
    </location>
</feature>
<reference evidence="2" key="1">
    <citation type="journal article" date="2014" name="Int. J. Syst. Evol. Microbiol.">
        <title>Complete genome sequence of Corynebacterium casei LMG S-19264T (=DSM 44701T), isolated from a smear-ripened cheese.</title>
        <authorList>
            <consortium name="US DOE Joint Genome Institute (JGI-PGF)"/>
            <person name="Walter F."/>
            <person name="Albersmeier A."/>
            <person name="Kalinowski J."/>
            <person name="Ruckert C."/>
        </authorList>
    </citation>
    <scope>NUCLEOTIDE SEQUENCE</scope>
    <source>
        <strain evidence="2">CGMCC 4.7138</strain>
    </source>
</reference>
<sequence>MWIVLSVRPTRGTRRIPLPHPPGATHRRHPPAASNGLGRPVRGAKPRWLLEEEERQAR</sequence>
<comment type="caution">
    <text evidence="2">The sequence shown here is derived from an EMBL/GenBank/DDBJ whole genome shotgun (WGS) entry which is preliminary data.</text>
</comment>
<reference evidence="2" key="2">
    <citation type="submission" date="2020-09" db="EMBL/GenBank/DDBJ databases">
        <authorList>
            <person name="Sun Q."/>
            <person name="Zhou Y."/>
        </authorList>
    </citation>
    <scope>NUCLEOTIDE SEQUENCE</scope>
    <source>
        <strain evidence="2">CGMCC 4.7138</strain>
    </source>
</reference>
<evidence type="ECO:0000313" key="3">
    <source>
        <dbReference type="Proteomes" id="UP000653480"/>
    </source>
</evidence>
<dbReference type="EMBL" id="BMMN01000002">
    <property type="protein sequence ID" value="GGO05342.1"/>
    <property type="molecule type" value="Genomic_DNA"/>
</dbReference>
<gene>
    <name evidence="2" type="ORF">GCM10011574_16980</name>
</gene>
<evidence type="ECO:0000313" key="2">
    <source>
        <dbReference type="EMBL" id="GGO05342.1"/>
    </source>
</evidence>
<name>A0A8H9GW08_9ACTN</name>
<keyword evidence="3" id="KW-1185">Reference proteome</keyword>
<dbReference type="AlphaFoldDB" id="A0A8H9GW08"/>
<protein>
    <submittedName>
        <fullName evidence="2">Uncharacterized protein</fullName>
    </submittedName>
</protein>
<proteinExistence type="predicted"/>
<organism evidence="2 3">
    <name type="scientific">Microbispora bryophytorum</name>
    <dbReference type="NCBI Taxonomy" id="1460882"/>
    <lineage>
        <taxon>Bacteria</taxon>
        <taxon>Bacillati</taxon>
        <taxon>Actinomycetota</taxon>
        <taxon>Actinomycetes</taxon>
        <taxon>Streptosporangiales</taxon>
        <taxon>Streptosporangiaceae</taxon>
        <taxon>Microbispora</taxon>
    </lineage>
</organism>
<accession>A0A8H9GW08</accession>